<evidence type="ECO:0000313" key="4">
    <source>
        <dbReference type="Proteomes" id="UP001443914"/>
    </source>
</evidence>
<accession>A0AAW1LJW9</accession>
<feature type="domain" description="AUX/IAA" evidence="2">
    <location>
        <begin position="6"/>
        <end position="40"/>
    </location>
</feature>
<gene>
    <name evidence="3" type="ORF">RND81_04G105700</name>
</gene>
<dbReference type="InterPro" id="IPR033389">
    <property type="entry name" value="AUX/IAA_dom"/>
</dbReference>
<dbReference type="AlphaFoldDB" id="A0AAW1LJW9"/>
<dbReference type="EMBL" id="JBDFQZ010000004">
    <property type="protein sequence ID" value="KAK9733982.1"/>
    <property type="molecule type" value="Genomic_DNA"/>
</dbReference>
<keyword evidence="1" id="KW-0804">Transcription</keyword>
<reference evidence="3" key="1">
    <citation type="submission" date="2024-03" db="EMBL/GenBank/DDBJ databases">
        <title>WGS assembly of Saponaria officinalis var. Norfolk2.</title>
        <authorList>
            <person name="Jenkins J."/>
            <person name="Shu S."/>
            <person name="Grimwood J."/>
            <person name="Barry K."/>
            <person name="Goodstein D."/>
            <person name="Schmutz J."/>
            <person name="Leebens-Mack J."/>
            <person name="Osbourn A."/>
        </authorList>
    </citation>
    <scope>NUCLEOTIDE SEQUENCE [LARGE SCALE GENOMIC DNA]</scope>
    <source>
        <strain evidence="3">JIC</strain>
    </source>
</reference>
<dbReference type="SUPFAM" id="SSF54277">
    <property type="entry name" value="CAD &amp; PB1 domains"/>
    <property type="match status" value="1"/>
</dbReference>
<comment type="caution">
    <text evidence="3">The sequence shown here is derived from an EMBL/GenBank/DDBJ whole genome shotgun (WGS) entry which is preliminary data.</text>
</comment>
<keyword evidence="1" id="KW-0678">Repressor</keyword>
<name>A0AAW1LJW9_SAPOF</name>
<keyword evidence="1" id="KW-0539">Nucleus</keyword>
<protein>
    <recommendedName>
        <fullName evidence="1">Auxin-responsive protein</fullName>
    </recommendedName>
</protein>
<dbReference type="GO" id="GO:0005634">
    <property type="term" value="C:nucleus"/>
    <property type="evidence" value="ECO:0007669"/>
    <property type="project" value="UniProtKB-SubCell"/>
</dbReference>
<keyword evidence="1" id="KW-0805">Transcription regulation</keyword>
<evidence type="ECO:0000313" key="3">
    <source>
        <dbReference type="EMBL" id="KAK9733982.1"/>
    </source>
</evidence>
<organism evidence="3 4">
    <name type="scientific">Saponaria officinalis</name>
    <name type="common">Common soapwort</name>
    <name type="synonym">Lychnis saponaria</name>
    <dbReference type="NCBI Taxonomy" id="3572"/>
    <lineage>
        <taxon>Eukaryota</taxon>
        <taxon>Viridiplantae</taxon>
        <taxon>Streptophyta</taxon>
        <taxon>Embryophyta</taxon>
        <taxon>Tracheophyta</taxon>
        <taxon>Spermatophyta</taxon>
        <taxon>Magnoliopsida</taxon>
        <taxon>eudicotyledons</taxon>
        <taxon>Gunneridae</taxon>
        <taxon>Pentapetalae</taxon>
        <taxon>Caryophyllales</taxon>
        <taxon>Caryophyllaceae</taxon>
        <taxon>Caryophylleae</taxon>
        <taxon>Saponaria</taxon>
    </lineage>
</organism>
<comment type="subunit">
    <text evidence="1">Homodimers and heterodimers.</text>
</comment>
<evidence type="ECO:0000256" key="1">
    <source>
        <dbReference type="RuleBase" id="RU004549"/>
    </source>
</evidence>
<dbReference type="Pfam" id="PF02309">
    <property type="entry name" value="AUX_IAA"/>
    <property type="match status" value="1"/>
</dbReference>
<dbReference type="GO" id="GO:0009734">
    <property type="term" value="P:auxin-activated signaling pathway"/>
    <property type="evidence" value="ECO:0007669"/>
    <property type="project" value="UniProtKB-UniRule"/>
</dbReference>
<comment type="similarity">
    <text evidence="1">Belongs to the Aux/IAA family.</text>
</comment>
<dbReference type="Proteomes" id="UP001443914">
    <property type="component" value="Unassembled WGS sequence"/>
</dbReference>
<evidence type="ECO:0000259" key="2">
    <source>
        <dbReference type="Pfam" id="PF02309"/>
    </source>
</evidence>
<dbReference type="Gene3D" id="3.10.20.90">
    <property type="entry name" value="Phosphatidylinositol 3-kinase Catalytic Subunit, Chain A, domain 1"/>
    <property type="match status" value="1"/>
</dbReference>
<proteinExistence type="inferred from homology"/>
<comment type="subcellular location">
    <subcellularLocation>
        <location evidence="1">Nucleus</location>
    </subcellularLocation>
</comment>
<comment type="function">
    <text evidence="1">Aux/IAA proteins are short-lived transcriptional factors that function as repressors of early auxin response genes at low auxin concentrations.</text>
</comment>
<sequence length="58" mass="6524">MPKATRPSKLLDGTSDLVLTYEDKDGDWMLVEDVPWRMGILVADTCGKGEQTRVRDTI</sequence>
<keyword evidence="1" id="KW-0927">Auxin signaling pathway</keyword>
<keyword evidence="4" id="KW-1185">Reference proteome</keyword>